<dbReference type="GO" id="GO:0007015">
    <property type="term" value="P:actin filament organization"/>
    <property type="evidence" value="ECO:0007669"/>
    <property type="project" value="InterPro"/>
</dbReference>
<protein>
    <submittedName>
        <fullName evidence="1">Uncharacterized protein</fullName>
    </submittedName>
</protein>
<keyword evidence="2" id="KW-1185">Reference proteome</keyword>
<dbReference type="GO" id="GO:0051015">
    <property type="term" value="F:actin filament binding"/>
    <property type="evidence" value="ECO:0007669"/>
    <property type="project" value="TreeGrafter"/>
</dbReference>
<accession>A0A1Y3BKC1</accession>
<evidence type="ECO:0000313" key="2">
    <source>
        <dbReference type="Proteomes" id="UP000194236"/>
    </source>
</evidence>
<dbReference type="Proteomes" id="UP000194236">
    <property type="component" value="Unassembled WGS sequence"/>
</dbReference>
<gene>
    <name evidence="1" type="ORF">BLA29_011225</name>
</gene>
<dbReference type="GO" id="GO:1904262">
    <property type="term" value="P:negative regulation of TORC1 signaling"/>
    <property type="evidence" value="ECO:0007669"/>
    <property type="project" value="TreeGrafter"/>
</dbReference>
<dbReference type="PANTHER" id="PTHR15435:SF2">
    <property type="entry name" value="KICSTOR COMPLEX PROTEIN KAPTIN"/>
    <property type="match status" value="1"/>
</dbReference>
<proteinExistence type="predicted"/>
<dbReference type="EMBL" id="MUJZ01013882">
    <property type="protein sequence ID" value="OTF81400.1"/>
    <property type="molecule type" value="Genomic_DNA"/>
</dbReference>
<dbReference type="AlphaFoldDB" id="A0A1Y3BKC1"/>
<sequence length="138" mass="15969">MEQIGFFPINNSSNIYGLTNIKGDMNTRILVATLEKQIFAIEYSENKNIVCNEIHFACIPNNADIISIDAFVRHNNNNDIVLGITFFKNYEESDSNDFGKNIISNNRLEKNICNNYYFNIYSSLSTTNRFDLIRFNMN</sequence>
<dbReference type="GO" id="GO:0015629">
    <property type="term" value="C:actin cytoskeleton"/>
    <property type="evidence" value="ECO:0007669"/>
    <property type="project" value="InterPro"/>
</dbReference>
<comment type="caution">
    <text evidence="1">The sequence shown here is derived from an EMBL/GenBank/DDBJ whole genome shotgun (WGS) entry which is preliminary data.</text>
</comment>
<name>A0A1Y3BKC1_EURMA</name>
<dbReference type="PANTHER" id="PTHR15435">
    <property type="entry name" value="KICSTOR COMPLEX PROTEIN KAPTIN"/>
    <property type="match status" value="1"/>
</dbReference>
<organism evidence="1 2">
    <name type="scientific">Euroglyphus maynei</name>
    <name type="common">Mayne's house dust mite</name>
    <dbReference type="NCBI Taxonomy" id="6958"/>
    <lineage>
        <taxon>Eukaryota</taxon>
        <taxon>Metazoa</taxon>
        <taxon>Ecdysozoa</taxon>
        <taxon>Arthropoda</taxon>
        <taxon>Chelicerata</taxon>
        <taxon>Arachnida</taxon>
        <taxon>Acari</taxon>
        <taxon>Acariformes</taxon>
        <taxon>Sarcoptiformes</taxon>
        <taxon>Astigmata</taxon>
        <taxon>Psoroptidia</taxon>
        <taxon>Analgoidea</taxon>
        <taxon>Pyroglyphidae</taxon>
        <taxon>Pyroglyphinae</taxon>
        <taxon>Euroglyphus</taxon>
    </lineage>
</organism>
<dbReference type="GO" id="GO:0034198">
    <property type="term" value="P:cellular response to amino acid starvation"/>
    <property type="evidence" value="ECO:0007669"/>
    <property type="project" value="TreeGrafter"/>
</dbReference>
<reference evidence="1 2" key="1">
    <citation type="submission" date="2017-03" db="EMBL/GenBank/DDBJ databases">
        <title>Genome Survey of Euroglyphus maynei.</title>
        <authorList>
            <person name="Arlian L.G."/>
            <person name="Morgan M.S."/>
            <person name="Rider S.D."/>
        </authorList>
    </citation>
    <scope>NUCLEOTIDE SEQUENCE [LARGE SCALE GENOMIC DNA]</scope>
    <source>
        <strain evidence="1">Arlian Lab</strain>
        <tissue evidence="1">Whole body</tissue>
    </source>
</reference>
<dbReference type="InterPro" id="IPR029982">
    <property type="entry name" value="Kptn"/>
</dbReference>
<dbReference type="OrthoDB" id="10267127at2759"/>
<dbReference type="GO" id="GO:0030027">
    <property type="term" value="C:lamellipodium"/>
    <property type="evidence" value="ECO:0007669"/>
    <property type="project" value="TreeGrafter"/>
</dbReference>
<evidence type="ECO:0000313" key="1">
    <source>
        <dbReference type="EMBL" id="OTF81400.1"/>
    </source>
</evidence>